<reference evidence="2" key="1">
    <citation type="journal article" date="2014" name="Int. J. Syst. Evol. Microbiol.">
        <title>Complete genome sequence of Corynebacterium casei LMG S-19264T (=DSM 44701T), isolated from a smear-ripened cheese.</title>
        <authorList>
            <consortium name="US DOE Joint Genome Institute (JGI-PGF)"/>
            <person name="Walter F."/>
            <person name="Albersmeier A."/>
            <person name="Kalinowski J."/>
            <person name="Ruckert C."/>
        </authorList>
    </citation>
    <scope>NUCLEOTIDE SEQUENCE</scope>
    <source>
        <strain evidence="2">JCM 4646</strain>
    </source>
</reference>
<sequence length="82" mass="8701">MNREFAKDATGVPVGTVALFLNLGSALVALLHNTGGTPADYEWLCLGCGAHSFSPTHRPTARNSANEHAAACRALPWPPHQH</sequence>
<evidence type="ECO:0000256" key="1">
    <source>
        <dbReference type="SAM" id="Phobius"/>
    </source>
</evidence>
<evidence type="ECO:0000313" key="2">
    <source>
        <dbReference type="EMBL" id="GHH71351.1"/>
    </source>
</evidence>
<dbReference type="RefSeq" id="WP_190211534.1">
    <property type="nucleotide sequence ID" value="NZ_BNBO01000015.1"/>
</dbReference>
<dbReference type="Proteomes" id="UP000617734">
    <property type="component" value="Unassembled WGS sequence"/>
</dbReference>
<keyword evidence="1" id="KW-0472">Membrane</keyword>
<dbReference type="GeneID" id="95353684"/>
<feature type="transmembrane region" description="Helical" evidence="1">
    <location>
        <begin position="12"/>
        <end position="31"/>
    </location>
</feature>
<comment type="caution">
    <text evidence="2">The sequence shown here is derived from an EMBL/GenBank/DDBJ whole genome shotgun (WGS) entry which is preliminary data.</text>
</comment>
<reference evidence="2" key="2">
    <citation type="submission" date="2020-09" db="EMBL/GenBank/DDBJ databases">
        <authorList>
            <person name="Sun Q."/>
            <person name="Ohkuma M."/>
        </authorList>
    </citation>
    <scope>NUCLEOTIDE SEQUENCE</scope>
    <source>
        <strain evidence="2">JCM 4646</strain>
    </source>
</reference>
<gene>
    <name evidence="2" type="ORF">GCM10018781_32510</name>
</gene>
<keyword evidence="3" id="KW-1185">Reference proteome</keyword>
<organism evidence="2 3">
    <name type="scientific">Kitasatospora indigofera</name>
    <dbReference type="NCBI Taxonomy" id="67307"/>
    <lineage>
        <taxon>Bacteria</taxon>
        <taxon>Bacillati</taxon>
        <taxon>Actinomycetota</taxon>
        <taxon>Actinomycetes</taxon>
        <taxon>Kitasatosporales</taxon>
        <taxon>Streptomycetaceae</taxon>
        <taxon>Kitasatospora</taxon>
    </lineage>
</organism>
<dbReference type="AlphaFoldDB" id="A0A919KTF9"/>
<name>A0A919KTF9_9ACTN</name>
<evidence type="ECO:0000313" key="3">
    <source>
        <dbReference type="Proteomes" id="UP000617734"/>
    </source>
</evidence>
<proteinExistence type="predicted"/>
<protein>
    <submittedName>
        <fullName evidence="2">Uncharacterized protein</fullName>
    </submittedName>
</protein>
<keyword evidence="1" id="KW-0812">Transmembrane</keyword>
<dbReference type="EMBL" id="BNBO01000015">
    <property type="protein sequence ID" value="GHH71351.1"/>
    <property type="molecule type" value="Genomic_DNA"/>
</dbReference>
<keyword evidence="1" id="KW-1133">Transmembrane helix</keyword>
<accession>A0A919KTF9</accession>